<comment type="caution">
    <text evidence="1">The sequence shown here is derived from an EMBL/GenBank/DDBJ whole genome shotgun (WGS) entry which is preliminary data.</text>
</comment>
<dbReference type="Proteomes" id="UP000037511">
    <property type="component" value="Unassembled WGS sequence"/>
</dbReference>
<proteinExistence type="predicted"/>
<dbReference type="EMBL" id="LGVG01000008">
    <property type="protein sequence ID" value="KNE28197.1"/>
    <property type="molecule type" value="Genomic_DNA"/>
</dbReference>
<name>A0AAW3I6E6_9BURK</name>
<dbReference type="AlphaFoldDB" id="A0AAW3I6E6"/>
<sequence>MIGHQSLIAARMSGFQPADVWLTCVSSEPAYGSFTHPEAQLGRMVNGRWVGFPEIHVRDDENAMALDLRVCVGLVVHVMAPSRRRALQLMRRVSECDPAKIIASGPWGLVIWHPAQETQEFPA</sequence>
<protein>
    <submittedName>
        <fullName evidence="1">Uncharacterized protein</fullName>
    </submittedName>
</protein>
<evidence type="ECO:0000313" key="1">
    <source>
        <dbReference type="EMBL" id="KNE28197.1"/>
    </source>
</evidence>
<evidence type="ECO:0000313" key="2">
    <source>
        <dbReference type="Proteomes" id="UP000037511"/>
    </source>
</evidence>
<reference evidence="1 2" key="1">
    <citation type="submission" date="2015-07" db="EMBL/GenBank/DDBJ databases">
        <title>Draft genome of Achromobacter spanius.</title>
        <authorList>
            <person name="Wang X."/>
        </authorList>
    </citation>
    <scope>NUCLEOTIDE SEQUENCE [LARGE SCALE GENOMIC DNA]</scope>
    <source>
        <strain evidence="1 2">CGMCC9173</strain>
    </source>
</reference>
<gene>
    <name evidence="1" type="ORF">AFM18_08525</name>
</gene>
<accession>A0AAW3I6E6</accession>
<organism evidence="1 2">
    <name type="scientific">Achromobacter spanius</name>
    <dbReference type="NCBI Taxonomy" id="217203"/>
    <lineage>
        <taxon>Bacteria</taxon>
        <taxon>Pseudomonadati</taxon>
        <taxon>Pseudomonadota</taxon>
        <taxon>Betaproteobacteria</taxon>
        <taxon>Burkholderiales</taxon>
        <taxon>Alcaligenaceae</taxon>
        <taxon>Achromobacter</taxon>
    </lineage>
</organism>